<keyword evidence="8" id="KW-1185">Reference proteome</keyword>
<dbReference type="GO" id="GO:0003677">
    <property type="term" value="F:DNA binding"/>
    <property type="evidence" value="ECO:0007669"/>
    <property type="project" value="UniProtKB-KW"/>
</dbReference>
<dbReference type="STRING" id="665467.SAMN02982931_02737"/>
<protein>
    <submittedName>
        <fullName evidence="7">Transcriptional regulator, IclR family</fullName>
    </submittedName>
</protein>
<reference evidence="7 8" key="1">
    <citation type="submission" date="2016-10" db="EMBL/GenBank/DDBJ databases">
        <authorList>
            <person name="de Groot N.N."/>
        </authorList>
    </citation>
    <scope>NUCLEOTIDE SEQUENCE [LARGE SCALE GENOMIC DNA]</scope>
    <source>
        <strain evidence="7 8">ATCC 35022</strain>
    </source>
</reference>
<feature type="region of interest" description="Disordered" evidence="4">
    <location>
        <begin position="255"/>
        <end position="283"/>
    </location>
</feature>
<dbReference type="AlphaFoldDB" id="A0A1G6CTR1"/>
<name>A0A1G6CTR1_9HYPH</name>
<dbReference type="InterPro" id="IPR029016">
    <property type="entry name" value="GAF-like_dom_sf"/>
</dbReference>
<proteinExistence type="predicted"/>
<dbReference type="PANTHER" id="PTHR30136:SF35">
    <property type="entry name" value="HTH-TYPE TRANSCRIPTIONAL REGULATOR RV1719"/>
    <property type="match status" value="1"/>
</dbReference>
<evidence type="ECO:0000256" key="1">
    <source>
        <dbReference type="ARBA" id="ARBA00023015"/>
    </source>
</evidence>
<dbReference type="PANTHER" id="PTHR30136">
    <property type="entry name" value="HELIX-TURN-HELIX TRANSCRIPTIONAL REGULATOR, ICLR FAMILY"/>
    <property type="match status" value="1"/>
</dbReference>
<dbReference type="SUPFAM" id="SSF55781">
    <property type="entry name" value="GAF domain-like"/>
    <property type="match status" value="1"/>
</dbReference>
<evidence type="ECO:0000256" key="2">
    <source>
        <dbReference type="ARBA" id="ARBA00023125"/>
    </source>
</evidence>
<keyword evidence="3" id="KW-0804">Transcription</keyword>
<evidence type="ECO:0000259" key="6">
    <source>
        <dbReference type="PROSITE" id="PS51078"/>
    </source>
</evidence>
<dbReference type="InterPro" id="IPR014757">
    <property type="entry name" value="Tscrpt_reg_IclR_C"/>
</dbReference>
<dbReference type="GO" id="GO:0003700">
    <property type="term" value="F:DNA-binding transcription factor activity"/>
    <property type="evidence" value="ECO:0007669"/>
    <property type="project" value="TreeGrafter"/>
</dbReference>
<feature type="domain" description="IclR-ED" evidence="6">
    <location>
        <begin position="74"/>
        <end position="258"/>
    </location>
</feature>
<dbReference type="RefSeq" id="WP_090876997.1">
    <property type="nucleotide sequence ID" value="NZ_FMXQ01000005.1"/>
</dbReference>
<dbReference type="InterPro" id="IPR050707">
    <property type="entry name" value="HTH_MetabolicPath_Reg"/>
</dbReference>
<dbReference type="SUPFAM" id="SSF46785">
    <property type="entry name" value="Winged helix' DNA-binding domain"/>
    <property type="match status" value="1"/>
</dbReference>
<dbReference type="EMBL" id="FMXQ01000005">
    <property type="protein sequence ID" value="SDB36287.1"/>
    <property type="molecule type" value="Genomic_DNA"/>
</dbReference>
<dbReference type="Gene3D" id="1.10.10.10">
    <property type="entry name" value="Winged helix-like DNA-binding domain superfamily/Winged helix DNA-binding domain"/>
    <property type="match status" value="1"/>
</dbReference>
<evidence type="ECO:0000313" key="8">
    <source>
        <dbReference type="Proteomes" id="UP000199071"/>
    </source>
</evidence>
<gene>
    <name evidence="7" type="ORF">SAMN02982931_02737</name>
</gene>
<dbReference type="PROSITE" id="PS51077">
    <property type="entry name" value="HTH_ICLR"/>
    <property type="match status" value="1"/>
</dbReference>
<organism evidence="7 8">
    <name type="scientific">Bauldia litoralis</name>
    <dbReference type="NCBI Taxonomy" id="665467"/>
    <lineage>
        <taxon>Bacteria</taxon>
        <taxon>Pseudomonadati</taxon>
        <taxon>Pseudomonadota</taxon>
        <taxon>Alphaproteobacteria</taxon>
        <taxon>Hyphomicrobiales</taxon>
        <taxon>Kaistiaceae</taxon>
        <taxon>Bauldia</taxon>
    </lineage>
</organism>
<dbReference type="InterPro" id="IPR005471">
    <property type="entry name" value="Tscrpt_reg_IclR_N"/>
</dbReference>
<keyword evidence="2" id="KW-0238">DNA-binding</keyword>
<feature type="domain" description="HTH iclR-type" evidence="5">
    <location>
        <begin position="12"/>
        <end position="73"/>
    </location>
</feature>
<sequence>MTTPEITSRHRIPVIDRMMEVLSILEKRTGGASIRDIVDRLGLPRTTVYRILNTLQLHNIVRRNADGIYRLGPRLLALASQTLADAQDYDLAALSVPHLERIAARTGEGSKISVLDDDGVLVVAAMQGTREYALTVAPGQRQPLHAGAASKLLVAHLPKQELTRRVGDNLFRYTERTLVDRKRLLGELARIRRRGWAEDRGEYAPNVGAYAAPIRDRAGKVIAALSVPFLQGGPAAHGEAIRAAVIAGARGIANDLPAPPTVPNETDKPLVAQSKKAASSSRR</sequence>
<dbReference type="Gene3D" id="3.30.450.40">
    <property type="match status" value="1"/>
</dbReference>
<dbReference type="GO" id="GO:0045892">
    <property type="term" value="P:negative regulation of DNA-templated transcription"/>
    <property type="evidence" value="ECO:0007669"/>
    <property type="project" value="TreeGrafter"/>
</dbReference>
<evidence type="ECO:0000259" key="5">
    <source>
        <dbReference type="PROSITE" id="PS51077"/>
    </source>
</evidence>
<evidence type="ECO:0000256" key="4">
    <source>
        <dbReference type="SAM" id="MobiDB-lite"/>
    </source>
</evidence>
<dbReference type="InterPro" id="IPR036388">
    <property type="entry name" value="WH-like_DNA-bd_sf"/>
</dbReference>
<dbReference type="InterPro" id="IPR036390">
    <property type="entry name" value="WH_DNA-bd_sf"/>
</dbReference>
<feature type="compositionally biased region" description="Low complexity" evidence="4">
    <location>
        <begin position="274"/>
        <end position="283"/>
    </location>
</feature>
<keyword evidence="1" id="KW-0805">Transcription regulation</keyword>
<dbReference type="PROSITE" id="PS51078">
    <property type="entry name" value="ICLR_ED"/>
    <property type="match status" value="1"/>
</dbReference>
<evidence type="ECO:0000313" key="7">
    <source>
        <dbReference type="EMBL" id="SDB36287.1"/>
    </source>
</evidence>
<evidence type="ECO:0000256" key="3">
    <source>
        <dbReference type="ARBA" id="ARBA00023163"/>
    </source>
</evidence>
<dbReference type="Pfam" id="PF09339">
    <property type="entry name" value="HTH_IclR"/>
    <property type="match status" value="1"/>
</dbReference>
<dbReference type="Pfam" id="PF01614">
    <property type="entry name" value="IclR_C"/>
    <property type="match status" value="1"/>
</dbReference>
<dbReference type="SMART" id="SM00346">
    <property type="entry name" value="HTH_ICLR"/>
    <property type="match status" value="1"/>
</dbReference>
<accession>A0A1G6CTR1</accession>
<dbReference type="OrthoDB" id="6057486at2"/>
<dbReference type="Proteomes" id="UP000199071">
    <property type="component" value="Unassembled WGS sequence"/>
</dbReference>